<dbReference type="GO" id="GO:0004527">
    <property type="term" value="F:exonuclease activity"/>
    <property type="evidence" value="ECO:0007669"/>
    <property type="project" value="UniProtKB-KW"/>
</dbReference>
<feature type="coiled-coil region" evidence="4">
    <location>
        <begin position="749"/>
        <end position="776"/>
    </location>
</feature>
<dbReference type="AlphaFoldDB" id="A0A1H0LTC5"/>
<organism evidence="6 7">
    <name type="scientific">Clostridium gasigenes</name>
    <dbReference type="NCBI Taxonomy" id="94869"/>
    <lineage>
        <taxon>Bacteria</taxon>
        <taxon>Bacillati</taxon>
        <taxon>Bacillota</taxon>
        <taxon>Clostridia</taxon>
        <taxon>Eubacteriales</taxon>
        <taxon>Clostridiaceae</taxon>
        <taxon>Clostridium</taxon>
    </lineage>
</organism>
<keyword evidence="7" id="KW-1185">Reference proteome</keyword>
<evidence type="ECO:0000313" key="7">
    <source>
        <dbReference type="Proteomes" id="UP000198597"/>
    </source>
</evidence>
<dbReference type="OrthoDB" id="9795626at2"/>
<keyword evidence="6" id="KW-0540">Nuclease</keyword>
<dbReference type="Pfam" id="PF13476">
    <property type="entry name" value="AAA_23"/>
    <property type="match status" value="1"/>
</dbReference>
<feature type="coiled-coil region" evidence="4">
    <location>
        <begin position="650"/>
        <end position="712"/>
    </location>
</feature>
<dbReference type="GO" id="GO:0006302">
    <property type="term" value="P:double-strand break repair"/>
    <property type="evidence" value="ECO:0007669"/>
    <property type="project" value="InterPro"/>
</dbReference>
<protein>
    <recommendedName>
        <fullName evidence="3">Nuclease SbcCD subunit C</fullName>
    </recommendedName>
</protein>
<gene>
    <name evidence="6" type="ORF">SAMN04488529_101195</name>
</gene>
<dbReference type="EMBL" id="FNJM01000001">
    <property type="protein sequence ID" value="SDO71394.1"/>
    <property type="molecule type" value="Genomic_DNA"/>
</dbReference>
<comment type="subunit">
    <text evidence="2">Heterodimer of SbcC and SbcD.</text>
</comment>
<dbReference type="PANTHER" id="PTHR32114:SF2">
    <property type="entry name" value="ABC TRANSPORTER ABCH.3"/>
    <property type="match status" value="1"/>
</dbReference>
<dbReference type="RefSeq" id="WP_139164799.1">
    <property type="nucleotide sequence ID" value="NZ_FNJM01000001.1"/>
</dbReference>
<evidence type="ECO:0000313" key="6">
    <source>
        <dbReference type="EMBL" id="SDO71394.1"/>
    </source>
</evidence>
<reference evidence="6 7" key="1">
    <citation type="submission" date="2016-10" db="EMBL/GenBank/DDBJ databases">
        <authorList>
            <person name="de Groot N.N."/>
        </authorList>
    </citation>
    <scope>NUCLEOTIDE SEQUENCE [LARGE SCALE GENOMIC DNA]</scope>
    <source>
        <strain evidence="6 7">DSM 12272</strain>
    </source>
</reference>
<dbReference type="Proteomes" id="UP000198597">
    <property type="component" value="Unassembled WGS sequence"/>
</dbReference>
<sequence>MKIKYLELENFRIYKGSVKFDFNNKKLIILCGPNGNGKSTIYDSIEWCLTGKIERYTSSKEKNFNYIVNNDLYEDKNYCTSVKIVFDDNQFINRYETDSPKLHKKKYDKGVVINNKESRITVGNEEIYAILSGDKEMLGFSKYLRTLKKTIILSQDEISKFVLSDNPEKRMTVFQDIMGLDTYGEKLKKYLEKYKKEISPLLKNSEKSLDTLKNSLNQSLNNQEKNLLILENKNQIIKNNCEISEENLINEYNTFFNNNEEFSGKTSSIDNIQKEILSVEVDKLKKENEKVKLDYENVHLFIIENIHENIKELIDMENRVIRKKIFESNIINDANNKIININKSIKSNSCNLIKYNEIIKLKKNIEYLEKEIDKDLNSIIKIDKLAYDNIGIKLIKFNQELQFAKDKKNELEEKNKYIKNEKEIEIYKMRWEQLIKKLKAEEALQNHFVEILKNSNNKLSKTNVSINDINEKFIEKIFELQNYLIEEKKSKCVICGTEYNESIKFKNKIIESQNKFKENFSKEENFRINLVNEIKKIEKEEIDSQNIIKSINGELLNQKENINRLNNQNTLILAKLNEKSFDKDLEKIEYDIEAINNKINEILKYALTKTNFDILQERILKNKNEIEDKKLSIKLTYESIGYKDNIVEPVKKLENENNKYLNEVNECNRVITQSLEGLGKLNEEKANIELKLNELKNRAENIEIINENKIDLHSLLLALKEKNNNNKDKIKFMNTLMVNIDVYLSNKIIKEIKEQIQVTYEKINLYRSEIEEVEKECLYYKLQYSGINELNEKLPSILNDLMLINLKKYNELINKFFFQISPFMGSSYINIIPKDKNLYLILSENNNYDELIGTSENELIEHANASLNLSSAQVNVLALSIFLSLNRTGNLKKLNIVAIDDPIQNMDDMNIYSFIDILTTMSNENQMIISTHNNEFAELLLYKSQLEDSEIEFIKYIGYDKNKVYIEGDNEIDKLL</sequence>
<evidence type="ECO:0000256" key="3">
    <source>
        <dbReference type="ARBA" id="ARBA00013368"/>
    </source>
</evidence>
<dbReference type="PANTHER" id="PTHR32114">
    <property type="entry name" value="ABC TRANSPORTER ABCH.3"/>
    <property type="match status" value="1"/>
</dbReference>
<dbReference type="STRING" id="94869.SAMN04488529_101195"/>
<dbReference type="Gene3D" id="3.40.50.300">
    <property type="entry name" value="P-loop containing nucleotide triphosphate hydrolases"/>
    <property type="match status" value="2"/>
</dbReference>
<feature type="domain" description="Rad50/SbcC-type AAA" evidence="5">
    <location>
        <begin position="6"/>
        <end position="223"/>
    </location>
</feature>
<dbReference type="InterPro" id="IPR027417">
    <property type="entry name" value="P-loop_NTPase"/>
</dbReference>
<evidence type="ECO:0000259" key="5">
    <source>
        <dbReference type="Pfam" id="PF13476"/>
    </source>
</evidence>
<feature type="coiled-coil region" evidence="4">
    <location>
        <begin position="394"/>
        <end position="424"/>
    </location>
</feature>
<evidence type="ECO:0000256" key="4">
    <source>
        <dbReference type="SAM" id="Coils"/>
    </source>
</evidence>
<feature type="coiled-coil region" evidence="4">
    <location>
        <begin position="202"/>
        <end position="294"/>
    </location>
</feature>
<keyword evidence="4" id="KW-0175">Coiled coil</keyword>
<dbReference type="InterPro" id="IPR038729">
    <property type="entry name" value="Rad50/SbcC_AAA"/>
</dbReference>
<name>A0A1H0LTC5_9CLOT</name>
<evidence type="ECO:0000256" key="2">
    <source>
        <dbReference type="ARBA" id="ARBA00011322"/>
    </source>
</evidence>
<accession>A0A1H0LTC5</accession>
<comment type="similarity">
    <text evidence="1">Belongs to the SMC family. SbcC subfamily.</text>
</comment>
<keyword evidence="6" id="KW-0378">Hydrolase</keyword>
<dbReference type="GO" id="GO:0016887">
    <property type="term" value="F:ATP hydrolysis activity"/>
    <property type="evidence" value="ECO:0007669"/>
    <property type="project" value="InterPro"/>
</dbReference>
<dbReference type="SUPFAM" id="SSF52540">
    <property type="entry name" value="P-loop containing nucleoside triphosphate hydrolases"/>
    <property type="match status" value="1"/>
</dbReference>
<proteinExistence type="inferred from homology"/>
<evidence type="ECO:0000256" key="1">
    <source>
        <dbReference type="ARBA" id="ARBA00006930"/>
    </source>
</evidence>
<keyword evidence="6" id="KW-0269">Exonuclease</keyword>